<keyword evidence="2" id="KW-0805">Transcription regulation</keyword>
<dbReference type="GO" id="GO:0003725">
    <property type="term" value="F:double-stranded RNA binding"/>
    <property type="evidence" value="ECO:0000318"/>
    <property type="project" value="GO_Central"/>
</dbReference>
<dbReference type="FunCoup" id="T1FNB4">
    <property type="interactions" value="1483"/>
</dbReference>
<dbReference type="SUPFAM" id="SSF81301">
    <property type="entry name" value="Nucleotidyltransferase"/>
    <property type="match status" value="1"/>
</dbReference>
<keyword evidence="11" id="KW-1185">Reference proteome</keyword>
<organism evidence="10 11">
    <name type="scientific">Helobdella robusta</name>
    <name type="common">Californian leech</name>
    <dbReference type="NCBI Taxonomy" id="6412"/>
    <lineage>
        <taxon>Eukaryota</taxon>
        <taxon>Metazoa</taxon>
        <taxon>Spiralia</taxon>
        <taxon>Lophotrochozoa</taxon>
        <taxon>Annelida</taxon>
        <taxon>Clitellata</taxon>
        <taxon>Hirudinea</taxon>
        <taxon>Rhynchobdellida</taxon>
        <taxon>Glossiphoniidae</taxon>
        <taxon>Helobdella</taxon>
    </lineage>
</organism>
<evidence type="ECO:0000256" key="2">
    <source>
        <dbReference type="ARBA" id="ARBA00023015"/>
    </source>
</evidence>
<evidence type="ECO:0000313" key="11">
    <source>
        <dbReference type="Proteomes" id="UP000015101"/>
    </source>
</evidence>
<dbReference type="Proteomes" id="UP000015101">
    <property type="component" value="Unassembled WGS sequence"/>
</dbReference>
<dbReference type="AlphaFoldDB" id="T1FNB4"/>
<dbReference type="PROSITE" id="PS51703">
    <property type="entry name" value="DZF"/>
    <property type="match status" value="1"/>
</dbReference>
<feature type="domain" description="DZF" evidence="8">
    <location>
        <begin position="29"/>
        <end position="377"/>
    </location>
</feature>
<evidence type="ECO:0000259" key="8">
    <source>
        <dbReference type="PROSITE" id="PS51703"/>
    </source>
</evidence>
<keyword evidence="3" id="KW-0238">DNA-binding</keyword>
<feature type="region of interest" description="Disordered" evidence="7">
    <location>
        <begin position="1"/>
        <end position="26"/>
    </location>
</feature>
<dbReference type="PROSITE" id="PS50152">
    <property type="entry name" value="25A_SYNTH_3"/>
    <property type="match status" value="1"/>
</dbReference>
<dbReference type="InterPro" id="IPR049402">
    <property type="entry name" value="DZF_dom_C"/>
</dbReference>
<dbReference type="Pfam" id="PF20965">
    <property type="entry name" value="DZF_C"/>
    <property type="match status" value="1"/>
</dbReference>
<evidence type="ECO:0000313" key="10">
    <source>
        <dbReference type="EnsemblMetazoa" id="HelroP185807"/>
    </source>
</evidence>
<accession>T1FNB4</accession>
<reference evidence="9 11" key="2">
    <citation type="journal article" date="2013" name="Nature">
        <title>Insights into bilaterian evolution from three spiralian genomes.</title>
        <authorList>
            <person name="Simakov O."/>
            <person name="Marletaz F."/>
            <person name="Cho S.J."/>
            <person name="Edsinger-Gonzales E."/>
            <person name="Havlak P."/>
            <person name="Hellsten U."/>
            <person name="Kuo D.H."/>
            <person name="Larsson T."/>
            <person name="Lv J."/>
            <person name="Arendt D."/>
            <person name="Savage R."/>
            <person name="Osoegawa K."/>
            <person name="de Jong P."/>
            <person name="Grimwood J."/>
            <person name="Chapman J.A."/>
            <person name="Shapiro H."/>
            <person name="Aerts A."/>
            <person name="Otillar R.P."/>
            <person name="Terry A.Y."/>
            <person name="Boore J.L."/>
            <person name="Grigoriev I.V."/>
            <person name="Lindberg D.R."/>
            <person name="Seaver E.C."/>
            <person name="Weisblat D.A."/>
            <person name="Putnam N.H."/>
            <person name="Rokhsar D.S."/>
        </authorList>
    </citation>
    <scope>NUCLEOTIDE SEQUENCE</scope>
</reference>
<protein>
    <recommendedName>
        <fullName evidence="8">DZF domain-containing protein</fullName>
    </recommendedName>
</protein>
<keyword evidence="5" id="KW-0804">Transcription</keyword>
<dbReference type="EMBL" id="AMQM01005759">
    <property type="status" value="NOT_ANNOTATED_CDS"/>
    <property type="molecule type" value="Genomic_DNA"/>
</dbReference>
<dbReference type="EMBL" id="KB097070">
    <property type="protein sequence ID" value="ESN99828.1"/>
    <property type="molecule type" value="Genomic_DNA"/>
</dbReference>
<dbReference type="GO" id="GO:0003677">
    <property type="term" value="F:DNA binding"/>
    <property type="evidence" value="ECO:0000318"/>
    <property type="project" value="GO_Central"/>
</dbReference>
<evidence type="ECO:0000256" key="1">
    <source>
        <dbReference type="ARBA" id="ARBA00004123"/>
    </source>
</evidence>
<dbReference type="KEGG" id="hro:HELRODRAFT_185807"/>
<dbReference type="STRING" id="6412.T1FNB4"/>
<proteinExistence type="predicted"/>
<evidence type="ECO:0000256" key="7">
    <source>
        <dbReference type="SAM" id="MobiDB-lite"/>
    </source>
</evidence>
<name>T1FNB4_HELRO</name>
<dbReference type="Gene3D" id="1.10.1410.40">
    <property type="match status" value="1"/>
</dbReference>
<dbReference type="Gene3D" id="3.30.460.10">
    <property type="entry name" value="Beta Polymerase, domain 2"/>
    <property type="match status" value="1"/>
</dbReference>
<dbReference type="FunFam" id="3.30.460.10:FF:000058">
    <property type="entry name" value="Interleukin enhancer-binding factor 2"/>
    <property type="match status" value="1"/>
</dbReference>
<evidence type="ECO:0000256" key="5">
    <source>
        <dbReference type="ARBA" id="ARBA00023163"/>
    </source>
</evidence>
<dbReference type="InParanoid" id="T1FNB4"/>
<reference evidence="11" key="1">
    <citation type="submission" date="2012-12" db="EMBL/GenBank/DDBJ databases">
        <authorList>
            <person name="Hellsten U."/>
            <person name="Grimwood J."/>
            <person name="Chapman J.A."/>
            <person name="Shapiro H."/>
            <person name="Aerts A."/>
            <person name="Otillar R.P."/>
            <person name="Terry A.Y."/>
            <person name="Boore J.L."/>
            <person name="Simakov O."/>
            <person name="Marletaz F."/>
            <person name="Cho S.-J."/>
            <person name="Edsinger-Gonzales E."/>
            <person name="Havlak P."/>
            <person name="Kuo D.-H."/>
            <person name="Larsson T."/>
            <person name="Lv J."/>
            <person name="Arendt D."/>
            <person name="Savage R."/>
            <person name="Osoegawa K."/>
            <person name="de Jong P."/>
            <person name="Lindberg D.R."/>
            <person name="Seaver E.C."/>
            <person name="Weisblat D.A."/>
            <person name="Putnam N.H."/>
            <person name="Grigoriev I.V."/>
            <person name="Rokhsar D.S."/>
        </authorList>
    </citation>
    <scope>NUCLEOTIDE SEQUENCE</scope>
</reference>
<sequence length="411" mass="45499">MMRGRMHQGNAMNMNRTPSRRGGFKPNQKTFVPHVTFDIIQCENLFQRVKPPTDDKMFTEALLKKVQELTPNAKTQASVLSLVTSVQTVLDNLVIASGTFDAAVVDEVRQVGNHKKGTLLSGDNVAEIVVVLKTLPTFEAVQSLSNKVYQDMMVSSPREAFGATLNECGFEITNHEAVSRVYVTTIPPNFKFLDASLHLDSKMMEGHLLSIRRTRWFEENACHSTVKVLVRLLSDLRNRFQGFQPLTPWIIDVFSHYCVMVNPQRTPLSINIAIRRCLQLLSSGFFLPGSQGIFDPCADKPNVRVHTVMSMEQQDQVCFTAQTLLRVLSHGGFMYLLGFKKNLDIVNDVTLWNGVVVTPSEKAYEKEDETNMANSAAAGTADTTAASATAQPIFGDDMVAVNSAATAMTSS</sequence>
<gene>
    <name evidence="10" type="primary">20210311</name>
    <name evidence="9" type="ORF">HELRODRAFT_185807</name>
</gene>
<dbReference type="Pfam" id="PF07528">
    <property type="entry name" value="DZF_N"/>
    <property type="match status" value="1"/>
</dbReference>
<evidence type="ECO:0000256" key="6">
    <source>
        <dbReference type="ARBA" id="ARBA00023242"/>
    </source>
</evidence>
<keyword evidence="6" id="KW-0539">Nucleus</keyword>
<dbReference type="GO" id="GO:0005634">
    <property type="term" value="C:nucleus"/>
    <property type="evidence" value="ECO:0007669"/>
    <property type="project" value="UniProtKB-SubCell"/>
</dbReference>
<dbReference type="GeneID" id="20210311"/>
<evidence type="ECO:0000256" key="4">
    <source>
        <dbReference type="ARBA" id="ARBA00023159"/>
    </source>
</evidence>
<reference evidence="10" key="3">
    <citation type="submission" date="2015-06" db="UniProtKB">
        <authorList>
            <consortium name="EnsemblMetazoa"/>
        </authorList>
    </citation>
    <scope>IDENTIFICATION</scope>
</reference>
<dbReference type="OMA" id="YLAIEMS"/>
<dbReference type="OrthoDB" id="5775647at2759"/>
<dbReference type="InterPro" id="IPR043519">
    <property type="entry name" value="NT_sf"/>
</dbReference>
<evidence type="ECO:0000256" key="3">
    <source>
        <dbReference type="ARBA" id="ARBA00023125"/>
    </source>
</evidence>
<comment type="subcellular location">
    <subcellularLocation>
        <location evidence="1">Nucleus</location>
    </subcellularLocation>
</comment>
<dbReference type="PANTHER" id="PTHR46447:SF1">
    <property type="entry name" value="INTERLEUKIN ENHANCER-BINDING FACTOR 2"/>
    <property type="match status" value="1"/>
</dbReference>
<dbReference type="GO" id="GO:0045893">
    <property type="term" value="P:positive regulation of DNA-templated transcription"/>
    <property type="evidence" value="ECO:0000318"/>
    <property type="project" value="GO_Central"/>
</dbReference>
<dbReference type="InterPro" id="IPR049401">
    <property type="entry name" value="DZF_dom_N"/>
</dbReference>
<keyword evidence="4" id="KW-0010">Activator</keyword>
<dbReference type="HOGENOM" id="CLU_064863_1_0_1"/>
<dbReference type="CTD" id="20210311"/>
<dbReference type="EnsemblMetazoa" id="HelroT185807">
    <property type="protein sequence ID" value="HelroP185807"/>
    <property type="gene ID" value="HelroG185807"/>
</dbReference>
<evidence type="ECO:0000313" key="9">
    <source>
        <dbReference type="EMBL" id="ESN99828.1"/>
    </source>
</evidence>
<dbReference type="SMART" id="SM00572">
    <property type="entry name" value="DZF"/>
    <property type="match status" value="1"/>
</dbReference>
<dbReference type="InterPro" id="IPR052134">
    <property type="entry name" value="ILF2"/>
</dbReference>
<dbReference type="eggNOG" id="KOG3793">
    <property type="taxonomic scope" value="Eukaryota"/>
</dbReference>
<dbReference type="InterPro" id="IPR006561">
    <property type="entry name" value="DZF_dom"/>
</dbReference>
<dbReference type="PANTHER" id="PTHR46447">
    <property type="entry name" value="INTERLEUKIN ENHANCER-BINDING FACTOR"/>
    <property type="match status" value="1"/>
</dbReference>
<dbReference type="RefSeq" id="XP_009022175.1">
    <property type="nucleotide sequence ID" value="XM_009023927.1"/>
</dbReference>